<feature type="transmembrane region" description="Helical" evidence="5">
    <location>
        <begin position="277"/>
        <end position="295"/>
    </location>
</feature>
<dbReference type="InterPro" id="IPR050638">
    <property type="entry name" value="AA-Vitamin_Transporters"/>
</dbReference>
<dbReference type="SUPFAM" id="SSF103481">
    <property type="entry name" value="Multidrug resistance efflux transporter EmrE"/>
    <property type="match status" value="2"/>
</dbReference>
<gene>
    <name evidence="7" type="ORF">SAMN05216283_11196</name>
</gene>
<sequence>MSTNRKGIMYAIITAFLWGFLAIVLKVAVQEVAPQTVVWFRFAIAFTLLLGWQATKHPQSLKILIRPPLMLVFAAMALSWNYLGFMLGIHYTSPGNAQLVIQTGPILLALAGVVFFKEQIRKTQLWGFALAAVGFIFFYSQQIKLMVGEEAEYNMGMLLTFSGALAWTTYAVLQKQLVLKHTAGALNLFLFGFPTLAYLPFVDFSPLLNLSWEWWLILLFLGLNTLIAYGSLAQALKYTQANKVSIIIILNPTITFLTMGLLNWLDVSWIEAERFSILSLLGALTILAGAVLVVSKKRTIKSGKSVA</sequence>
<feature type="transmembrane region" description="Helical" evidence="5">
    <location>
        <begin position="37"/>
        <end position="55"/>
    </location>
</feature>
<protein>
    <submittedName>
        <fullName evidence="7">EamA domain-containing membrane protein RarD</fullName>
    </submittedName>
</protein>
<evidence type="ECO:0000256" key="2">
    <source>
        <dbReference type="ARBA" id="ARBA00022692"/>
    </source>
</evidence>
<evidence type="ECO:0000256" key="1">
    <source>
        <dbReference type="ARBA" id="ARBA00004141"/>
    </source>
</evidence>
<organism evidence="7 8">
    <name type="scientific">Sunxiuqinia elliptica</name>
    <dbReference type="NCBI Taxonomy" id="655355"/>
    <lineage>
        <taxon>Bacteria</taxon>
        <taxon>Pseudomonadati</taxon>
        <taxon>Bacteroidota</taxon>
        <taxon>Bacteroidia</taxon>
        <taxon>Marinilabiliales</taxon>
        <taxon>Prolixibacteraceae</taxon>
        <taxon>Sunxiuqinia</taxon>
    </lineage>
</organism>
<proteinExistence type="predicted"/>
<dbReference type="InterPro" id="IPR000620">
    <property type="entry name" value="EamA_dom"/>
</dbReference>
<feature type="transmembrane region" description="Helical" evidence="5">
    <location>
        <begin position="153"/>
        <end position="173"/>
    </location>
</feature>
<dbReference type="STRING" id="655355.SAMN05216283_11196"/>
<feature type="domain" description="EamA" evidence="6">
    <location>
        <begin position="155"/>
        <end position="294"/>
    </location>
</feature>
<evidence type="ECO:0000256" key="5">
    <source>
        <dbReference type="SAM" id="Phobius"/>
    </source>
</evidence>
<keyword evidence="4 5" id="KW-0472">Membrane</keyword>
<keyword evidence="3 5" id="KW-1133">Transmembrane helix</keyword>
<feature type="transmembrane region" description="Helical" evidence="5">
    <location>
        <begin position="123"/>
        <end position="141"/>
    </location>
</feature>
<dbReference type="Pfam" id="PF00892">
    <property type="entry name" value="EamA"/>
    <property type="match status" value="2"/>
</dbReference>
<dbReference type="InterPro" id="IPR037185">
    <property type="entry name" value="EmrE-like"/>
</dbReference>
<dbReference type="AlphaFoldDB" id="A0A1I2KC46"/>
<dbReference type="Proteomes" id="UP000198964">
    <property type="component" value="Unassembled WGS sequence"/>
</dbReference>
<feature type="transmembrane region" description="Helical" evidence="5">
    <location>
        <begin position="244"/>
        <end position="265"/>
    </location>
</feature>
<evidence type="ECO:0000313" key="7">
    <source>
        <dbReference type="EMBL" id="SFF63790.1"/>
    </source>
</evidence>
<dbReference type="PANTHER" id="PTHR32322">
    <property type="entry name" value="INNER MEMBRANE TRANSPORTER"/>
    <property type="match status" value="1"/>
</dbReference>
<dbReference type="PANTHER" id="PTHR32322:SF9">
    <property type="entry name" value="AMINO-ACID METABOLITE EFFLUX PUMP-RELATED"/>
    <property type="match status" value="1"/>
</dbReference>
<reference evidence="7 8" key="1">
    <citation type="submission" date="2016-10" db="EMBL/GenBank/DDBJ databases">
        <authorList>
            <person name="de Groot N.N."/>
        </authorList>
    </citation>
    <scope>NUCLEOTIDE SEQUENCE [LARGE SCALE GENOMIC DNA]</scope>
    <source>
        <strain evidence="7 8">CGMCC 1.9156</strain>
    </source>
</reference>
<dbReference type="EMBL" id="FONW01000011">
    <property type="protein sequence ID" value="SFF63790.1"/>
    <property type="molecule type" value="Genomic_DNA"/>
</dbReference>
<feature type="transmembrane region" description="Helical" evidence="5">
    <location>
        <begin position="185"/>
        <end position="202"/>
    </location>
</feature>
<feature type="transmembrane region" description="Helical" evidence="5">
    <location>
        <begin position="7"/>
        <end position="25"/>
    </location>
</feature>
<keyword evidence="2 5" id="KW-0812">Transmembrane</keyword>
<feature type="transmembrane region" description="Helical" evidence="5">
    <location>
        <begin position="67"/>
        <end position="91"/>
    </location>
</feature>
<evidence type="ECO:0000259" key="6">
    <source>
        <dbReference type="Pfam" id="PF00892"/>
    </source>
</evidence>
<feature type="domain" description="EamA" evidence="6">
    <location>
        <begin position="6"/>
        <end position="139"/>
    </location>
</feature>
<name>A0A1I2KC46_9BACT</name>
<comment type="subcellular location">
    <subcellularLocation>
        <location evidence="1">Membrane</location>
        <topology evidence="1">Multi-pass membrane protein</topology>
    </subcellularLocation>
</comment>
<feature type="transmembrane region" description="Helical" evidence="5">
    <location>
        <begin position="97"/>
        <end position="116"/>
    </location>
</feature>
<dbReference type="RefSeq" id="WP_093921103.1">
    <property type="nucleotide sequence ID" value="NZ_FONW01000011.1"/>
</dbReference>
<evidence type="ECO:0000256" key="3">
    <source>
        <dbReference type="ARBA" id="ARBA00022989"/>
    </source>
</evidence>
<feature type="transmembrane region" description="Helical" evidence="5">
    <location>
        <begin position="214"/>
        <end position="232"/>
    </location>
</feature>
<keyword evidence="8" id="KW-1185">Reference proteome</keyword>
<dbReference type="GO" id="GO:0016020">
    <property type="term" value="C:membrane"/>
    <property type="evidence" value="ECO:0007669"/>
    <property type="project" value="UniProtKB-SubCell"/>
</dbReference>
<evidence type="ECO:0000256" key="4">
    <source>
        <dbReference type="ARBA" id="ARBA00023136"/>
    </source>
</evidence>
<accession>A0A1I2KC46</accession>
<evidence type="ECO:0000313" key="8">
    <source>
        <dbReference type="Proteomes" id="UP000198964"/>
    </source>
</evidence>